<gene>
    <name evidence="2" type="ORF">ACFFRH_26060</name>
</gene>
<dbReference type="InterPro" id="IPR036388">
    <property type="entry name" value="WH-like_DNA-bd_sf"/>
</dbReference>
<proteinExistence type="predicted"/>
<dbReference type="InterPro" id="IPR011991">
    <property type="entry name" value="ArsR-like_HTH"/>
</dbReference>
<dbReference type="EMBL" id="JBHMBS010000013">
    <property type="protein sequence ID" value="MFB9678958.1"/>
    <property type="molecule type" value="Genomic_DNA"/>
</dbReference>
<protein>
    <submittedName>
        <fullName evidence="2">Helix-turn-helix transcriptional regulator</fullName>
    </submittedName>
</protein>
<dbReference type="RefSeq" id="WP_344749542.1">
    <property type="nucleotide sequence ID" value="NZ_BAAAWW010000198.1"/>
</dbReference>
<dbReference type="InterPro" id="IPR036390">
    <property type="entry name" value="WH_DNA-bd_sf"/>
</dbReference>
<reference evidence="2 3" key="1">
    <citation type="submission" date="2024-09" db="EMBL/GenBank/DDBJ databases">
        <authorList>
            <person name="Sun Q."/>
            <person name="Mori K."/>
        </authorList>
    </citation>
    <scope>NUCLEOTIDE SEQUENCE [LARGE SCALE GENOMIC DNA]</scope>
    <source>
        <strain evidence="2 3">JCM 3028</strain>
    </source>
</reference>
<dbReference type="Gene3D" id="1.10.10.10">
    <property type="entry name" value="Winged helix-like DNA-binding domain superfamily/Winged helix DNA-binding domain"/>
    <property type="match status" value="1"/>
</dbReference>
<dbReference type="Proteomes" id="UP001589610">
    <property type="component" value="Unassembled WGS sequence"/>
</dbReference>
<evidence type="ECO:0000313" key="3">
    <source>
        <dbReference type="Proteomes" id="UP001589610"/>
    </source>
</evidence>
<sequence length="244" mass="25668">MTEPRKPRGTDDVTGATTSARAAGHPVPPPAGRRRLILTMLRESGTPLGVVEIAERLDVHPNTVRFHLDALADTGRIERVHAAPAGPGRPPLVFRARPGMDLAGPRNYRVLAEILAGNLAAGPEPAAKAIEAGRAWGRALAADRPAPAAAPTREEAVRELVGLLDDIGFAPEERPEGDGGRIGLRHCPFLELATTQGKVICPLHLGLMQGAMAALGSPVTVDRLEPFAEPDLCLAHLAAVRDAS</sequence>
<feature type="compositionally biased region" description="Basic and acidic residues" evidence="1">
    <location>
        <begin position="1"/>
        <end position="11"/>
    </location>
</feature>
<dbReference type="CDD" id="cd00090">
    <property type="entry name" value="HTH_ARSR"/>
    <property type="match status" value="1"/>
</dbReference>
<accession>A0ABV5TIM2</accession>
<feature type="region of interest" description="Disordered" evidence="1">
    <location>
        <begin position="1"/>
        <end position="32"/>
    </location>
</feature>
<comment type="caution">
    <text evidence="2">The sequence shown here is derived from an EMBL/GenBank/DDBJ whole genome shotgun (WGS) entry which is preliminary data.</text>
</comment>
<evidence type="ECO:0000256" key="1">
    <source>
        <dbReference type="SAM" id="MobiDB-lite"/>
    </source>
</evidence>
<organism evidence="2 3">
    <name type="scientific">Streptosporangium vulgare</name>
    <dbReference type="NCBI Taxonomy" id="46190"/>
    <lineage>
        <taxon>Bacteria</taxon>
        <taxon>Bacillati</taxon>
        <taxon>Actinomycetota</taxon>
        <taxon>Actinomycetes</taxon>
        <taxon>Streptosporangiales</taxon>
        <taxon>Streptosporangiaceae</taxon>
        <taxon>Streptosporangium</taxon>
    </lineage>
</organism>
<keyword evidence="3" id="KW-1185">Reference proteome</keyword>
<name>A0ABV5TIM2_9ACTN</name>
<dbReference type="Pfam" id="PF12840">
    <property type="entry name" value="HTH_20"/>
    <property type="match status" value="1"/>
</dbReference>
<evidence type="ECO:0000313" key="2">
    <source>
        <dbReference type="EMBL" id="MFB9678958.1"/>
    </source>
</evidence>
<dbReference type="SUPFAM" id="SSF46785">
    <property type="entry name" value="Winged helix' DNA-binding domain"/>
    <property type="match status" value="1"/>
</dbReference>